<organism evidence="2 3">
    <name type="scientific">Etheostoma spectabile</name>
    <name type="common">orangethroat darter</name>
    <dbReference type="NCBI Taxonomy" id="54343"/>
    <lineage>
        <taxon>Eukaryota</taxon>
        <taxon>Metazoa</taxon>
        <taxon>Chordata</taxon>
        <taxon>Craniata</taxon>
        <taxon>Vertebrata</taxon>
        <taxon>Euteleostomi</taxon>
        <taxon>Actinopterygii</taxon>
        <taxon>Neopterygii</taxon>
        <taxon>Teleostei</taxon>
        <taxon>Neoteleostei</taxon>
        <taxon>Acanthomorphata</taxon>
        <taxon>Eupercaria</taxon>
        <taxon>Perciformes</taxon>
        <taxon>Percoidei</taxon>
        <taxon>Percidae</taxon>
        <taxon>Etheostomatinae</taxon>
        <taxon>Etheostoma</taxon>
    </lineage>
</organism>
<dbReference type="PANTHER" id="PTHR24023:SF918">
    <property type="entry name" value="COLLAGEN ALPHA-1(IX) CHAIN"/>
    <property type="match status" value="1"/>
</dbReference>
<dbReference type="GO" id="GO:0005615">
    <property type="term" value="C:extracellular space"/>
    <property type="evidence" value="ECO:0007669"/>
    <property type="project" value="TreeGrafter"/>
</dbReference>
<feature type="region of interest" description="Disordered" evidence="1">
    <location>
        <begin position="358"/>
        <end position="457"/>
    </location>
</feature>
<reference evidence="2 3" key="1">
    <citation type="submission" date="2019-08" db="EMBL/GenBank/DDBJ databases">
        <title>A chromosome-level genome assembly, high-density linkage maps, and genome scans reveal the genomic architecture of hybrid incompatibilities underlying speciation via character displacement in darters (Percidae: Etheostominae).</title>
        <authorList>
            <person name="Moran R.L."/>
            <person name="Catchen J.M."/>
            <person name="Fuller R.C."/>
        </authorList>
    </citation>
    <scope>NUCLEOTIDE SEQUENCE [LARGE SCALE GENOMIC DNA]</scope>
    <source>
        <strain evidence="2">EspeVRDwgs_2016</strain>
        <tissue evidence="2">Muscle</tissue>
    </source>
</reference>
<feature type="region of interest" description="Disordered" evidence="1">
    <location>
        <begin position="795"/>
        <end position="814"/>
    </location>
</feature>
<feature type="region of interest" description="Disordered" evidence="1">
    <location>
        <begin position="15"/>
        <end position="179"/>
    </location>
</feature>
<dbReference type="AlphaFoldDB" id="A0A5J5CSV7"/>
<keyword evidence="3" id="KW-1185">Reference proteome</keyword>
<dbReference type="InterPro" id="IPR008160">
    <property type="entry name" value="Collagen"/>
</dbReference>
<gene>
    <name evidence="2" type="ORF">FQN60_015111</name>
</gene>
<feature type="region of interest" description="Disordered" evidence="1">
    <location>
        <begin position="572"/>
        <end position="638"/>
    </location>
</feature>
<proteinExistence type="predicted"/>
<feature type="compositionally biased region" description="Low complexity" evidence="1">
    <location>
        <begin position="614"/>
        <end position="629"/>
    </location>
</feature>
<evidence type="ECO:0000256" key="1">
    <source>
        <dbReference type="SAM" id="MobiDB-lite"/>
    </source>
</evidence>
<evidence type="ECO:0000313" key="3">
    <source>
        <dbReference type="Proteomes" id="UP000327493"/>
    </source>
</evidence>
<evidence type="ECO:0000313" key="2">
    <source>
        <dbReference type="EMBL" id="KAA8583903.1"/>
    </source>
</evidence>
<sequence>MICCVHIQVERVEPAVPGAKGEKGERGDPGQPGAEGASGMKGQKGDVGLPGPPGPVMTAHGLRQLSETDAMTEKTQKGEKGDEGERGPQGFKGNIGLPGLKGDQGPEGKQGLPGPTGLSGEPGSPGESGMPGRDGLKGEKGDSGGVMGPQGPKGEPGEPGGGYMSDGLLVSRGSRGPKVGSSVVVEHHQHKHLTFNIPQTHQLVREVSQVCPVTMVIKANLERVSQARLAAWDPQESPELRAHADPQVYLALLEFQEQRAPLDGQAPRDLLDLQVNQLPCQLLETWVHYSRGCDIIKGENAVLQLNLMKSYLCHRFCFLPCLRWQNACSVCQTRVPGLPGMKGEKGSLGAQGVEGMVGEKGDPGVRGPMGNPGKEGPKGVKGERGFPGPTGDKGDEGTAGVPGLPGVTGRTGAPGLMGRPGPMGQQGGKGEKGNEGPPGRPGLPGPPGLPNVEGNGMSSLFKLEDPLELLALRVPKEMKDFQGTQGPWDYPGLKGYPVPRGSPALAESQGSQESRVRGGRSERQDSQGPRDPKVFLGDLEKMELLDTSRDSWWERRRFPIKTGVMQRRRDIAEEGDSFRGSAGAAGDRGSKGERGDPGIPGERGVQGERGRSGDPGPIGQIGPPGQKGDPGPPVNLDNVNLLADPSFKEELKMFIRTEVLRVFEEKLSSTATLQKTPAGILATQVHGPPGPPGKDGLPGPPGEPGPPGPHGYRGQKGERGQLGLGLPGEPGSMGPPVTVVPVQLKIFLAIIMRDLLVPLEFHIEQVPTGPPPGSGEWDICVTYRRFFSVGKKTRINSVPSHPETGGRPRPGGCRLTGRSNHWDQLHQEAQVHRAVQEHQEVPSARPDHPDRSRVCLAHLALGPSDSRWTPVSLHAPRARCARWPLDSRLASTSLGTSLARLAGVTNLNRKKDQRN</sequence>
<feature type="compositionally biased region" description="Low complexity" evidence="1">
    <location>
        <begin position="112"/>
        <end position="131"/>
    </location>
</feature>
<feature type="compositionally biased region" description="Basic and acidic residues" evidence="1">
    <location>
        <begin position="514"/>
        <end position="535"/>
    </location>
</feature>
<accession>A0A5J5CSV7</accession>
<feature type="compositionally biased region" description="Pro residues" evidence="1">
    <location>
        <begin position="438"/>
        <end position="449"/>
    </location>
</feature>
<feature type="compositionally biased region" description="Low complexity" evidence="1">
    <location>
        <begin position="578"/>
        <end position="587"/>
    </location>
</feature>
<dbReference type="EMBL" id="VOFY01000017">
    <property type="protein sequence ID" value="KAA8583903.1"/>
    <property type="molecule type" value="Genomic_DNA"/>
</dbReference>
<name>A0A5J5CSV7_9PERO</name>
<feature type="compositionally biased region" description="Pro residues" evidence="1">
    <location>
        <begin position="688"/>
        <end position="709"/>
    </location>
</feature>
<dbReference type="Pfam" id="PF01391">
    <property type="entry name" value="Collagen"/>
    <property type="match status" value="5"/>
</dbReference>
<dbReference type="Proteomes" id="UP000327493">
    <property type="component" value="Chromosome 17"/>
</dbReference>
<feature type="region of interest" description="Disordered" evidence="1">
    <location>
        <begin position="674"/>
        <end position="734"/>
    </location>
</feature>
<dbReference type="InterPro" id="IPR050149">
    <property type="entry name" value="Collagen_superfamily"/>
</dbReference>
<feature type="compositionally biased region" description="Basic and acidic residues" evidence="1">
    <location>
        <begin position="71"/>
        <end position="86"/>
    </location>
</feature>
<feature type="compositionally biased region" description="Low complexity" evidence="1">
    <location>
        <begin position="413"/>
        <end position="423"/>
    </location>
</feature>
<dbReference type="GO" id="GO:0031012">
    <property type="term" value="C:extracellular matrix"/>
    <property type="evidence" value="ECO:0007669"/>
    <property type="project" value="TreeGrafter"/>
</dbReference>
<feature type="compositionally biased region" description="Basic and acidic residues" evidence="1">
    <location>
        <begin position="375"/>
        <end position="384"/>
    </location>
</feature>
<feature type="non-terminal residue" evidence="2">
    <location>
        <position position="915"/>
    </location>
</feature>
<comment type="caution">
    <text evidence="2">The sequence shown here is derived from an EMBL/GenBank/DDBJ whole genome shotgun (WGS) entry which is preliminary data.</text>
</comment>
<dbReference type="PANTHER" id="PTHR24023">
    <property type="entry name" value="COLLAGEN ALPHA"/>
    <property type="match status" value="1"/>
</dbReference>
<feature type="region of interest" description="Disordered" evidence="1">
    <location>
        <begin position="482"/>
        <end position="535"/>
    </location>
</feature>
<protein>
    <submittedName>
        <fullName evidence="2">Uncharacterized protein</fullName>
    </submittedName>
</protein>